<dbReference type="GO" id="GO:0032259">
    <property type="term" value="P:methylation"/>
    <property type="evidence" value="ECO:0007669"/>
    <property type="project" value="UniProtKB-KW"/>
</dbReference>
<dbReference type="Pfam" id="PF08669">
    <property type="entry name" value="GCV_T_C"/>
    <property type="match status" value="1"/>
</dbReference>
<keyword evidence="4" id="KW-0489">Methyltransferase</keyword>
<dbReference type="GO" id="GO:0008483">
    <property type="term" value="F:transaminase activity"/>
    <property type="evidence" value="ECO:0007669"/>
    <property type="project" value="UniProtKB-KW"/>
</dbReference>
<name>A0A1M6SMY7_9GAMM</name>
<protein>
    <submittedName>
        <fullName evidence="4">Aminomethyltransferase</fullName>
    </submittedName>
</protein>
<organism evidence="4 5">
    <name type="scientific">Halomonas caseinilytica</name>
    <dbReference type="NCBI Taxonomy" id="438744"/>
    <lineage>
        <taxon>Bacteria</taxon>
        <taxon>Pseudomonadati</taxon>
        <taxon>Pseudomonadota</taxon>
        <taxon>Gammaproteobacteria</taxon>
        <taxon>Oceanospirillales</taxon>
        <taxon>Halomonadaceae</taxon>
        <taxon>Halomonas</taxon>
    </lineage>
</organism>
<dbReference type="GO" id="GO:0008168">
    <property type="term" value="F:methyltransferase activity"/>
    <property type="evidence" value="ECO:0007669"/>
    <property type="project" value="UniProtKB-KW"/>
</dbReference>
<feature type="domain" description="Aminomethyltransferase C-terminal" evidence="3">
    <location>
        <begin position="370"/>
        <end position="457"/>
    </location>
</feature>
<dbReference type="GO" id="GO:0005829">
    <property type="term" value="C:cytosol"/>
    <property type="evidence" value="ECO:0007669"/>
    <property type="project" value="TreeGrafter"/>
</dbReference>
<keyword evidence="5" id="KW-1185">Reference proteome</keyword>
<dbReference type="InterPro" id="IPR029043">
    <property type="entry name" value="GcvT/YgfZ_C"/>
</dbReference>
<dbReference type="OrthoDB" id="9774591at2"/>
<dbReference type="Pfam" id="PF01571">
    <property type="entry name" value="GCV_T"/>
    <property type="match status" value="1"/>
</dbReference>
<dbReference type="PANTHER" id="PTHR43757">
    <property type="entry name" value="AMINOMETHYLTRANSFERASE"/>
    <property type="match status" value="1"/>
</dbReference>
<dbReference type="InterPro" id="IPR006222">
    <property type="entry name" value="GCVT_N"/>
</dbReference>
<dbReference type="Proteomes" id="UP000184248">
    <property type="component" value="Unassembled WGS sequence"/>
</dbReference>
<evidence type="ECO:0000259" key="3">
    <source>
        <dbReference type="Pfam" id="PF08669"/>
    </source>
</evidence>
<evidence type="ECO:0000313" key="5">
    <source>
        <dbReference type="Proteomes" id="UP000184248"/>
    </source>
</evidence>
<reference evidence="5" key="1">
    <citation type="submission" date="2016-11" db="EMBL/GenBank/DDBJ databases">
        <authorList>
            <person name="Varghese N."/>
            <person name="Submissions S."/>
        </authorList>
    </citation>
    <scope>NUCLEOTIDE SEQUENCE [LARGE SCALE GENOMIC DNA]</scope>
    <source>
        <strain evidence="5">ALO Sharm</strain>
    </source>
</reference>
<evidence type="ECO:0000256" key="1">
    <source>
        <dbReference type="ARBA" id="ARBA00022576"/>
    </source>
</evidence>
<feature type="domain" description="GCVT N-terminal" evidence="2">
    <location>
        <begin position="100"/>
        <end position="343"/>
    </location>
</feature>
<keyword evidence="4" id="KW-0808">Transferase</keyword>
<proteinExistence type="predicted"/>
<evidence type="ECO:0000259" key="2">
    <source>
        <dbReference type="Pfam" id="PF01571"/>
    </source>
</evidence>
<keyword evidence="1" id="KW-0032">Aminotransferase</keyword>
<sequence length="478" mass="53247">MPPRASESEGRVVEDGVNGGDAVRLLGIVLGPIAKDEECRTMPHNINFQQSIDQSERLVPVNLRQSGDPGIQLLLSNRVRKSPYWHLSVEAGCWKATVYNRMYHPRAYVRPEDGGAMEEYRALVNDVTLWNVAVERPIRVRGPEAEAFCNYVCTRDVTRVPTMMGRYVVLCDEQGRVLNDPVMLRVADDEFWFTISDSDLAYWFRGVNHGMRFDVEIDEIDVSPLQVQGPKSEDLLADLVGEAVREVPYYGLMAARIEGADVLISQTGFSGEKGYEVYAYDSTLNAETVWNAIRTVGEAYNLMVIAPAHHRRIAAGILSYGQDLDHETNPFQCNLGHMVPKAKEADYIGKEALERTRELVKAGKPPFSHQLVGLKLDGKPIEDYAPDFWLVSPDAGSEPCGWITSPWYSPELGTNIAMAYVPVSSATLGTELVAWLPDEFLDIPGQPVAATVCEMPFRESVNPSSRERAKAAGRDYAY</sequence>
<evidence type="ECO:0000313" key="4">
    <source>
        <dbReference type="EMBL" id="SHK46111.1"/>
    </source>
</evidence>
<dbReference type="AlphaFoldDB" id="A0A1M6SMY7"/>
<dbReference type="Gene3D" id="3.30.1360.120">
    <property type="entry name" value="Probable tRNA modification gtpase trme, domain 1"/>
    <property type="match status" value="1"/>
</dbReference>
<dbReference type="InterPro" id="IPR027266">
    <property type="entry name" value="TrmE/GcvT-like"/>
</dbReference>
<dbReference type="EMBL" id="FRAL01000003">
    <property type="protein sequence ID" value="SHK46111.1"/>
    <property type="molecule type" value="Genomic_DNA"/>
</dbReference>
<gene>
    <name evidence="4" type="ORF">SAMN05192556_10358</name>
</gene>
<dbReference type="InterPro" id="IPR013977">
    <property type="entry name" value="GcvT_C"/>
</dbReference>
<accession>A0A1M6SMY7</accession>
<dbReference type="SUPFAM" id="SSF103025">
    <property type="entry name" value="Folate-binding domain"/>
    <property type="match status" value="1"/>
</dbReference>
<dbReference type="SUPFAM" id="SSF101790">
    <property type="entry name" value="Aminomethyltransferase beta-barrel domain"/>
    <property type="match status" value="1"/>
</dbReference>
<dbReference type="InterPro" id="IPR028896">
    <property type="entry name" value="GcvT/YgfZ/DmdA"/>
</dbReference>
<dbReference type="PANTHER" id="PTHR43757:SF2">
    <property type="entry name" value="AMINOMETHYLTRANSFERASE, MITOCHONDRIAL"/>
    <property type="match status" value="1"/>
</dbReference>